<sequence>MIRGLSTITYFAEDLEAAKAWYTELLGLPPYFEVADGYIEFRVGDYLHELGIVKGSWAPHDMGAAPGGEIANWHVDDLDAAIERMTALGAEEYEPKTVRGPGFVTASFVDPFGNVFGLMYNQHYLDVLAAREAS</sequence>
<dbReference type="RefSeq" id="WP_091028182.1">
    <property type="nucleotide sequence ID" value="NZ_FNAD01000001.1"/>
</dbReference>
<dbReference type="AlphaFoldDB" id="A0A1G6RSA3"/>
<dbReference type="InterPro" id="IPR004360">
    <property type="entry name" value="Glyas_Fos-R_dOase_dom"/>
</dbReference>
<gene>
    <name evidence="2" type="ORF">SAMN05216270_101641</name>
</gene>
<proteinExistence type="predicted"/>
<dbReference type="OrthoDB" id="4548523at2"/>
<dbReference type="Gene3D" id="3.10.180.10">
    <property type="entry name" value="2,3-Dihydroxybiphenyl 1,2-Dioxygenase, domain 1"/>
    <property type="match status" value="1"/>
</dbReference>
<dbReference type="SUPFAM" id="SSF54593">
    <property type="entry name" value="Glyoxalase/Bleomycin resistance protein/Dihydroxybiphenyl dioxygenase"/>
    <property type="match status" value="1"/>
</dbReference>
<evidence type="ECO:0000259" key="1">
    <source>
        <dbReference type="PROSITE" id="PS51819"/>
    </source>
</evidence>
<accession>A0A1G6RSA3</accession>
<dbReference type="Proteomes" id="UP000198949">
    <property type="component" value="Unassembled WGS sequence"/>
</dbReference>
<name>A0A1G6RSA3_9ACTN</name>
<evidence type="ECO:0000313" key="2">
    <source>
        <dbReference type="EMBL" id="SDD07509.1"/>
    </source>
</evidence>
<reference evidence="3" key="1">
    <citation type="submission" date="2016-10" db="EMBL/GenBank/DDBJ databases">
        <authorList>
            <person name="Varghese N."/>
            <person name="Submissions S."/>
        </authorList>
    </citation>
    <scope>NUCLEOTIDE SEQUENCE [LARGE SCALE GENOMIC DNA]</scope>
    <source>
        <strain evidence="3">CGMCC 4.3516</strain>
    </source>
</reference>
<dbReference type="EMBL" id="FNAD01000001">
    <property type="protein sequence ID" value="SDD07509.1"/>
    <property type="molecule type" value="Genomic_DNA"/>
</dbReference>
<dbReference type="InterPro" id="IPR037523">
    <property type="entry name" value="VOC_core"/>
</dbReference>
<keyword evidence="3" id="KW-1185">Reference proteome</keyword>
<dbReference type="Pfam" id="PF00903">
    <property type="entry name" value="Glyoxalase"/>
    <property type="match status" value="1"/>
</dbReference>
<feature type="domain" description="VOC" evidence="1">
    <location>
        <begin position="4"/>
        <end position="121"/>
    </location>
</feature>
<protein>
    <recommendedName>
        <fullName evidence="1">VOC domain-containing protein</fullName>
    </recommendedName>
</protein>
<evidence type="ECO:0000313" key="3">
    <source>
        <dbReference type="Proteomes" id="UP000198949"/>
    </source>
</evidence>
<dbReference type="STRING" id="58114.SAMN05216270_101641"/>
<dbReference type="PROSITE" id="PS51819">
    <property type="entry name" value="VOC"/>
    <property type="match status" value="1"/>
</dbReference>
<organism evidence="2 3">
    <name type="scientific">Glycomyces harbinensis</name>
    <dbReference type="NCBI Taxonomy" id="58114"/>
    <lineage>
        <taxon>Bacteria</taxon>
        <taxon>Bacillati</taxon>
        <taxon>Actinomycetota</taxon>
        <taxon>Actinomycetes</taxon>
        <taxon>Glycomycetales</taxon>
        <taxon>Glycomycetaceae</taxon>
        <taxon>Glycomyces</taxon>
    </lineage>
</organism>
<dbReference type="InterPro" id="IPR029068">
    <property type="entry name" value="Glyas_Bleomycin-R_OHBP_Dase"/>
</dbReference>